<keyword evidence="2" id="KW-0540">Nuclease</keyword>
<keyword evidence="2" id="KW-0255">Endonuclease</keyword>
<dbReference type="Gene3D" id="3.90.75.20">
    <property type="match status" value="1"/>
</dbReference>
<evidence type="ECO:0000313" key="4">
    <source>
        <dbReference type="EMBL" id="QJI02118.1"/>
    </source>
</evidence>
<name>A0A6H1ZZP5_9ZZZZ</name>
<feature type="domain" description="HNH nuclease" evidence="1">
    <location>
        <begin position="81"/>
        <end position="123"/>
    </location>
</feature>
<proteinExistence type="predicted"/>
<gene>
    <name evidence="3" type="ORF">MM415A05665_0010</name>
    <name evidence="2" type="ORF">TM448A03165_0005</name>
    <name evidence="4" type="ORF">TM448B02925_0015</name>
</gene>
<dbReference type="AlphaFoldDB" id="A0A6H1ZZP5"/>
<protein>
    <submittedName>
        <fullName evidence="2">Putative homing endonuclease</fullName>
    </submittedName>
</protein>
<organism evidence="2">
    <name type="scientific">viral metagenome</name>
    <dbReference type="NCBI Taxonomy" id="1070528"/>
    <lineage>
        <taxon>unclassified sequences</taxon>
        <taxon>metagenomes</taxon>
        <taxon>organismal metagenomes</taxon>
    </lineage>
</organism>
<dbReference type="SUPFAM" id="SSF54060">
    <property type="entry name" value="His-Me finger endonucleases"/>
    <property type="match status" value="1"/>
</dbReference>
<dbReference type="EMBL" id="MT144975">
    <property type="protein sequence ID" value="QJI02118.1"/>
    <property type="molecule type" value="Genomic_DNA"/>
</dbReference>
<reference evidence="2" key="1">
    <citation type="submission" date="2020-03" db="EMBL/GenBank/DDBJ databases">
        <title>The deep terrestrial virosphere.</title>
        <authorList>
            <person name="Holmfeldt K."/>
            <person name="Nilsson E."/>
            <person name="Simone D."/>
            <person name="Lopez-Fernandez M."/>
            <person name="Wu X."/>
            <person name="de Brujin I."/>
            <person name="Lundin D."/>
            <person name="Andersson A."/>
            <person name="Bertilsson S."/>
            <person name="Dopson M."/>
        </authorList>
    </citation>
    <scope>NUCLEOTIDE SEQUENCE</scope>
    <source>
        <strain evidence="3">MM415A05665</strain>
        <strain evidence="2">TM448A03165</strain>
        <strain evidence="4">TM448B02925</strain>
    </source>
</reference>
<keyword evidence="2" id="KW-0378">Hydrolase</keyword>
<dbReference type="InterPro" id="IPR003615">
    <property type="entry name" value="HNH_nuc"/>
</dbReference>
<dbReference type="EMBL" id="MT141652">
    <property type="protein sequence ID" value="QJA68824.1"/>
    <property type="molecule type" value="Genomic_DNA"/>
</dbReference>
<evidence type="ECO:0000313" key="3">
    <source>
        <dbReference type="EMBL" id="QJA68824.1"/>
    </source>
</evidence>
<sequence>MSGRGHALSELPVGEMAADYAAGLTAKEVGKRYGCSYHTVLRRFHAAGMPVRQGCPRFGRIGMRDKGYPSAIDRTGKQTPIHRVCWETAHGPIPPGHNIHHLDRDTMNHALGNLVCLSLSEHGAIHAAQRWGVK</sequence>
<evidence type="ECO:0000313" key="2">
    <source>
        <dbReference type="EMBL" id="QJA53044.1"/>
    </source>
</evidence>
<evidence type="ECO:0000259" key="1">
    <source>
        <dbReference type="Pfam" id="PF13392"/>
    </source>
</evidence>
<dbReference type="InterPro" id="IPR044925">
    <property type="entry name" value="His-Me_finger_sf"/>
</dbReference>
<dbReference type="EMBL" id="MT144389">
    <property type="protein sequence ID" value="QJA53044.1"/>
    <property type="molecule type" value="Genomic_DNA"/>
</dbReference>
<accession>A0A6H1ZZP5</accession>
<dbReference type="GO" id="GO:0004519">
    <property type="term" value="F:endonuclease activity"/>
    <property type="evidence" value="ECO:0007669"/>
    <property type="project" value="UniProtKB-KW"/>
</dbReference>
<dbReference type="Pfam" id="PF13392">
    <property type="entry name" value="HNH_3"/>
    <property type="match status" value="1"/>
</dbReference>